<evidence type="ECO:0000313" key="8">
    <source>
        <dbReference type="EMBL" id="MBB3942765.1"/>
    </source>
</evidence>
<protein>
    <recommendedName>
        <fullName evidence="5">biotin--[biotin carboxyl-carrier protein] ligase</fullName>
        <ecNumber evidence="5">6.3.4.15</ecNumber>
    </recommendedName>
</protein>
<dbReference type="AlphaFoldDB" id="A0A840B3F1"/>
<reference evidence="8 9" key="1">
    <citation type="submission" date="2020-08" db="EMBL/GenBank/DDBJ databases">
        <title>Genomic Encyclopedia of Type Strains, Phase IV (KMG-IV): sequencing the most valuable type-strain genomes for metagenomic binning, comparative biology and taxonomic classification.</title>
        <authorList>
            <person name="Goeker M."/>
        </authorList>
    </citation>
    <scope>NUCLEOTIDE SEQUENCE [LARGE SCALE GENOMIC DNA]</scope>
    <source>
        <strain evidence="8 9">DSM 29050</strain>
    </source>
</reference>
<dbReference type="InterPro" id="IPR003142">
    <property type="entry name" value="BPL_C"/>
</dbReference>
<keyword evidence="2" id="KW-0547">Nucleotide-binding</keyword>
<dbReference type="InterPro" id="IPR008988">
    <property type="entry name" value="Transcriptional_repressor_C"/>
</dbReference>
<dbReference type="PROSITE" id="PS51733">
    <property type="entry name" value="BPL_LPL_CATALYTIC"/>
    <property type="match status" value="1"/>
</dbReference>
<dbReference type="EC" id="6.3.4.15" evidence="5"/>
<proteinExistence type="predicted"/>
<sequence>MDRGCGKGAVLTLIFEEVALTGSTNADLLTRAAQGAPEGLWLRADAQDGGRGRLGRTWESPKGNLFASTIVRLRDTDPAPASLAFVTALAVFDAIRQIAPHVDISLKWPNDILSRDGSKLCGILLERSGDAVIVGIGLNLVWHPENLDRKVSDLRTLGATPPDAQSSVEIVADAFARYLSIWRLSGTATIIRQWEECAHPRGTALSARLPDGEELHGLFQGLDDQGALRLSLADGAIRAIHAADVFLV</sequence>
<keyword evidence="9" id="KW-1185">Reference proteome</keyword>
<keyword evidence="3" id="KW-0067">ATP-binding</keyword>
<gene>
    <name evidence="8" type="ORF">GGR91_000987</name>
</gene>
<dbReference type="RefSeq" id="WP_322788770.1">
    <property type="nucleotide sequence ID" value="NZ_BAABBG010000023.1"/>
</dbReference>
<comment type="catalytic activity">
    <reaction evidence="6">
        <text>biotin + L-lysyl-[protein] + ATP = N(6)-biotinyl-L-lysyl-[protein] + AMP + diphosphate + H(+)</text>
        <dbReference type="Rhea" id="RHEA:11756"/>
        <dbReference type="Rhea" id="RHEA-COMP:9752"/>
        <dbReference type="Rhea" id="RHEA-COMP:10505"/>
        <dbReference type="ChEBI" id="CHEBI:15378"/>
        <dbReference type="ChEBI" id="CHEBI:29969"/>
        <dbReference type="ChEBI" id="CHEBI:30616"/>
        <dbReference type="ChEBI" id="CHEBI:33019"/>
        <dbReference type="ChEBI" id="CHEBI:57586"/>
        <dbReference type="ChEBI" id="CHEBI:83144"/>
        <dbReference type="ChEBI" id="CHEBI:456215"/>
        <dbReference type="EC" id="6.3.4.15"/>
    </reaction>
</comment>
<dbReference type="CDD" id="cd16442">
    <property type="entry name" value="BPL"/>
    <property type="match status" value="1"/>
</dbReference>
<name>A0A840B3F1_9SPHN</name>
<dbReference type="InterPro" id="IPR045864">
    <property type="entry name" value="aa-tRNA-synth_II/BPL/LPL"/>
</dbReference>
<dbReference type="GO" id="GO:0005737">
    <property type="term" value="C:cytoplasm"/>
    <property type="evidence" value="ECO:0007669"/>
    <property type="project" value="TreeGrafter"/>
</dbReference>
<dbReference type="SUPFAM" id="SSF55681">
    <property type="entry name" value="Class II aaRS and biotin synthetases"/>
    <property type="match status" value="1"/>
</dbReference>
<keyword evidence="1 8" id="KW-0436">Ligase</keyword>
<dbReference type="PANTHER" id="PTHR12835">
    <property type="entry name" value="BIOTIN PROTEIN LIGASE"/>
    <property type="match status" value="1"/>
</dbReference>
<dbReference type="InterPro" id="IPR004143">
    <property type="entry name" value="BPL_LPL_catalytic"/>
</dbReference>
<dbReference type="Pfam" id="PF02237">
    <property type="entry name" value="BPL_C"/>
    <property type="match status" value="1"/>
</dbReference>
<dbReference type="Pfam" id="PF03099">
    <property type="entry name" value="BPL_LplA_LipB"/>
    <property type="match status" value="1"/>
</dbReference>
<dbReference type="Gene3D" id="3.30.930.10">
    <property type="entry name" value="Bira Bifunctional Protein, Domain 2"/>
    <property type="match status" value="1"/>
</dbReference>
<evidence type="ECO:0000256" key="3">
    <source>
        <dbReference type="ARBA" id="ARBA00022840"/>
    </source>
</evidence>
<evidence type="ECO:0000256" key="2">
    <source>
        <dbReference type="ARBA" id="ARBA00022741"/>
    </source>
</evidence>
<evidence type="ECO:0000256" key="1">
    <source>
        <dbReference type="ARBA" id="ARBA00022598"/>
    </source>
</evidence>
<dbReference type="Gene3D" id="2.30.30.100">
    <property type="match status" value="1"/>
</dbReference>
<evidence type="ECO:0000256" key="6">
    <source>
        <dbReference type="ARBA" id="ARBA00047846"/>
    </source>
</evidence>
<dbReference type="Proteomes" id="UP000581447">
    <property type="component" value="Unassembled WGS sequence"/>
</dbReference>
<dbReference type="InterPro" id="IPR004408">
    <property type="entry name" value="Biotin_CoA_COase_ligase"/>
</dbReference>
<feature type="domain" description="BPL/LPL catalytic" evidence="7">
    <location>
        <begin position="4"/>
        <end position="183"/>
    </location>
</feature>
<dbReference type="NCBIfam" id="TIGR00121">
    <property type="entry name" value="birA_ligase"/>
    <property type="match status" value="1"/>
</dbReference>
<dbReference type="GO" id="GO:0004077">
    <property type="term" value="F:biotin--[biotin carboxyl-carrier protein] ligase activity"/>
    <property type="evidence" value="ECO:0007669"/>
    <property type="project" value="UniProtKB-EC"/>
</dbReference>
<evidence type="ECO:0000313" key="9">
    <source>
        <dbReference type="Proteomes" id="UP000581447"/>
    </source>
</evidence>
<keyword evidence="4" id="KW-0092">Biotin</keyword>
<accession>A0A840B3F1</accession>
<dbReference type="SUPFAM" id="SSF50037">
    <property type="entry name" value="C-terminal domain of transcriptional repressors"/>
    <property type="match status" value="1"/>
</dbReference>
<evidence type="ECO:0000256" key="5">
    <source>
        <dbReference type="ARBA" id="ARBA00024227"/>
    </source>
</evidence>
<evidence type="ECO:0000256" key="4">
    <source>
        <dbReference type="ARBA" id="ARBA00023267"/>
    </source>
</evidence>
<dbReference type="GO" id="GO:0005524">
    <property type="term" value="F:ATP binding"/>
    <property type="evidence" value="ECO:0007669"/>
    <property type="project" value="UniProtKB-KW"/>
</dbReference>
<evidence type="ECO:0000259" key="7">
    <source>
        <dbReference type="PROSITE" id="PS51733"/>
    </source>
</evidence>
<comment type="caution">
    <text evidence="8">The sequence shown here is derived from an EMBL/GenBank/DDBJ whole genome shotgun (WGS) entry which is preliminary data.</text>
</comment>
<organism evidence="8 9">
    <name type="scientific">Sphingorhabdus rigui</name>
    <dbReference type="NCBI Taxonomy" id="1282858"/>
    <lineage>
        <taxon>Bacteria</taxon>
        <taxon>Pseudomonadati</taxon>
        <taxon>Pseudomonadota</taxon>
        <taxon>Alphaproteobacteria</taxon>
        <taxon>Sphingomonadales</taxon>
        <taxon>Sphingomonadaceae</taxon>
        <taxon>Sphingorhabdus</taxon>
    </lineage>
</organism>
<dbReference type="PANTHER" id="PTHR12835:SF5">
    <property type="entry name" value="BIOTIN--PROTEIN LIGASE"/>
    <property type="match status" value="1"/>
</dbReference>
<dbReference type="EMBL" id="JACIEA010000001">
    <property type="protein sequence ID" value="MBB3942765.1"/>
    <property type="molecule type" value="Genomic_DNA"/>
</dbReference>